<keyword evidence="4" id="KW-0812">Transmembrane</keyword>
<keyword evidence="4" id="KW-0472">Membrane</keyword>
<proteinExistence type="predicted"/>
<dbReference type="RefSeq" id="WP_105014588.1">
    <property type="nucleotide sequence ID" value="NZ_MSCN01000001.1"/>
</dbReference>
<dbReference type="SMART" id="SM00342">
    <property type="entry name" value="HTH_ARAC"/>
    <property type="match status" value="1"/>
</dbReference>
<name>A0A2S7WKP0_9FLAO</name>
<dbReference type="PROSITE" id="PS01124">
    <property type="entry name" value="HTH_ARAC_FAMILY_2"/>
    <property type="match status" value="1"/>
</dbReference>
<protein>
    <recommendedName>
        <fullName evidence="5">HTH araC/xylS-type domain-containing protein</fullName>
    </recommendedName>
</protein>
<dbReference type="InterPro" id="IPR020449">
    <property type="entry name" value="Tscrpt_reg_AraC-type_HTH"/>
</dbReference>
<dbReference type="Proteomes" id="UP000238882">
    <property type="component" value="Unassembled WGS sequence"/>
</dbReference>
<feature type="domain" description="HTH araC/xylS-type" evidence="5">
    <location>
        <begin position="245"/>
        <end position="345"/>
    </location>
</feature>
<evidence type="ECO:0000313" key="6">
    <source>
        <dbReference type="EMBL" id="PQJ78006.1"/>
    </source>
</evidence>
<feature type="transmembrane region" description="Helical" evidence="4">
    <location>
        <begin position="6"/>
        <end position="27"/>
    </location>
</feature>
<reference evidence="6 7" key="1">
    <citation type="submission" date="2016-12" db="EMBL/GenBank/DDBJ databases">
        <title>Trade-off between light-utilization and light-protection in marine flavobacteria.</title>
        <authorList>
            <person name="Kumagai Y."/>
            <person name="Yoshizawa S."/>
            <person name="Kogure K."/>
            <person name="Iwasaki W."/>
        </authorList>
    </citation>
    <scope>NUCLEOTIDE SEQUENCE [LARGE SCALE GENOMIC DNA]</scope>
    <source>
        <strain evidence="6 7">NBRC 108759</strain>
    </source>
</reference>
<evidence type="ECO:0000256" key="1">
    <source>
        <dbReference type="ARBA" id="ARBA00023015"/>
    </source>
</evidence>
<dbReference type="EMBL" id="MSCN01000001">
    <property type="protein sequence ID" value="PQJ78006.1"/>
    <property type="molecule type" value="Genomic_DNA"/>
</dbReference>
<feature type="transmembrane region" description="Helical" evidence="4">
    <location>
        <begin position="191"/>
        <end position="213"/>
    </location>
</feature>
<dbReference type="AlphaFoldDB" id="A0A2S7WKP0"/>
<keyword evidence="2" id="KW-0238">DNA-binding</keyword>
<sequence>MEISRELLFFFSALGAFNGIVLSLYFLFFAKPKHISSKFLGAFLLMMSIRTGKSVFFYFNPDLSLHFLQFGLTACFFIGPFLYFYIKSMTQPQSSITKEWKYHFISLVLIALITGFIYPFKTNVDLWRPYFIRTIYYTWLVYSLLAGFQLMPILRKGFKNTSKLSSIEIWLISIYFGNLTVWFAYNYSRFTSYIVGALTFTFLFYLVILFLFFNKQKRSVIFNKNTKYGDKKIDDKIALQLIDKLKILMLEEKIYANANLKSSQVAKKISITTHQFSQLLNDNLKKNFALFINEYRIEAAKELLLKNDNFTLEAVAYECGFNSKSTFYNYFKKIEGKTPAQYRSSNL</sequence>
<dbReference type="OrthoDB" id="6283866at2"/>
<dbReference type="PRINTS" id="PR00032">
    <property type="entry name" value="HTHARAC"/>
</dbReference>
<feature type="transmembrane region" description="Helical" evidence="4">
    <location>
        <begin position="166"/>
        <end position="185"/>
    </location>
</feature>
<keyword evidence="1" id="KW-0805">Transcription regulation</keyword>
<evidence type="ECO:0000256" key="3">
    <source>
        <dbReference type="ARBA" id="ARBA00023163"/>
    </source>
</evidence>
<dbReference type="PANTHER" id="PTHR43280:SF29">
    <property type="entry name" value="ARAC-FAMILY TRANSCRIPTIONAL REGULATOR"/>
    <property type="match status" value="1"/>
</dbReference>
<dbReference type="InterPro" id="IPR018062">
    <property type="entry name" value="HTH_AraC-typ_CS"/>
</dbReference>
<dbReference type="SUPFAM" id="SSF46689">
    <property type="entry name" value="Homeodomain-like"/>
    <property type="match status" value="1"/>
</dbReference>
<dbReference type="GO" id="GO:0043565">
    <property type="term" value="F:sequence-specific DNA binding"/>
    <property type="evidence" value="ECO:0007669"/>
    <property type="project" value="InterPro"/>
</dbReference>
<keyword evidence="4" id="KW-1133">Transmembrane helix</keyword>
<dbReference type="PROSITE" id="PS00041">
    <property type="entry name" value="HTH_ARAC_FAMILY_1"/>
    <property type="match status" value="1"/>
</dbReference>
<evidence type="ECO:0000259" key="5">
    <source>
        <dbReference type="PROSITE" id="PS01124"/>
    </source>
</evidence>
<feature type="transmembrane region" description="Helical" evidence="4">
    <location>
        <begin position="65"/>
        <end position="86"/>
    </location>
</feature>
<keyword evidence="7" id="KW-1185">Reference proteome</keyword>
<accession>A0A2S7WKP0</accession>
<dbReference type="PANTHER" id="PTHR43280">
    <property type="entry name" value="ARAC-FAMILY TRANSCRIPTIONAL REGULATOR"/>
    <property type="match status" value="1"/>
</dbReference>
<evidence type="ECO:0000256" key="4">
    <source>
        <dbReference type="SAM" id="Phobius"/>
    </source>
</evidence>
<feature type="transmembrane region" description="Helical" evidence="4">
    <location>
        <begin position="102"/>
        <end position="120"/>
    </location>
</feature>
<comment type="caution">
    <text evidence="6">The sequence shown here is derived from an EMBL/GenBank/DDBJ whole genome shotgun (WGS) entry which is preliminary data.</text>
</comment>
<dbReference type="InterPro" id="IPR018060">
    <property type="entry name" value="HTH_AraC"/>
</dbReference>
<dbReference type="GO" id="GO:0003700">
    <property type="term" value="F:DNA-binding transcription factor activity"/>
    <property type="evidence" value="ECO:0007669"/>
    <property type="project" value="InterPro"/>
</dbReference>
<organism evidence="6 7">
    <name type="scientific">Polaribacter porphyrae</name>
    <dbReference type="NCBI Taxonomy" id="1137780"/>
    <lineage>
        <taxon>Bacteria</taxon>
        <taxon>Pseudomonadati</taxon>
        <taxon>Bacteroidota</taxon>
        <taxon>Flavobacteriia</taxon>
        <taxon>Flavobacteriales</taxon>
        <taxon>Flavobacteriaceae</taxon>
    </lineage>
</organism>
<dbReference type="Pfam" id="PF12833">
    <property type="entry name" value="HTH_18"/>
    <property type="match status" value="1"/>
</dbReference>
<dbReference type="InterPro" id="IPR009057">
    <property type="entry name" value="Homeodomain-like_sf"/>
</dbReference>
<feature type="transmembrane region" description="Helical" evidence="4">
    <location>
        <begin position="135"/>
        <end position="154"/>
    </location>
</feature>
<keyword evidence="3" id="KW-0804">Transcription</keyword>
<gene>
    <name evidence="6" type="ORF">BTO18_01850</name>
</gene>
<dbReference type="Gene3D" id="1.10.10.60">
    <property type="entry name" value="Homeodomain-like"/>
    <property type="match status" value="1"/>
</dbReference>
<evidence type="ECO:0000256" key="2">
    <source>
        <dbReference type="ARBA" id="ARBA00023125"/>
    </source>
</evidence>
<evidence type="ECO:0000313" key="7">
    <source>
        <dbReference type="Proteomes" id="UP000238882"/>
    </source>
</evidence>